<dbReference type="SUPFAM" id="SSF52151">
    <property type="entry name" value="FabD/lysophospholipase-like"/>
    <property type="match status" value="1"/>
</dbReference>
<dbReference type="InterPro" id="IPR004410">
    <property type="entry name" value="Malonyl_CoA-ACP_transAc_FabD"/>
</dbReference>
<dbReference type="GO" id="GO:0006633">
    <property type="term" value="P:fatty acid biosynthetic process"/>
    <property type="evidence" value="ECO:0007669"/>
    <property type="project" value="TreeGrafter"/>
</dbReference>
<protein>
    <recommendedName>
        <fullName evidence="1">[acyl-carrier-protein] S-malonyltransferase</fullName>
        <ecNumber evidence="1">2.3.1.39</ecNumber>
    </recommendedName>
</protein>
<dbReference type="EC" id="2.3.1.39" evidence="1"/>
<comment type="caution">
    <text evidence="6">The sequence shown here is derived from an EMBL/GenBank/DDBJ whole genome shotgun (WGS) entry which is preliminary data.</text>
</comment>
<dbReference type="Pfam" id="PF00698">
    <property type="entry name" value="Acyl_transf_1"/>
    <property type="match status" value="1"/>
</dbReference>
<dbReference type="InterPro" id="IPR001227">
    <property type="entry name" value="Ac_transferase_dom_sf"/>
</dbReference>
<dbReference type="Gene3D" id="3.40.366.10">
    <property type="entry name" value="Malonyl-Coenzyme A Acyl Carrier Protein, domain 2"/>
    <property type="match status" value="1"/>
</dbReference>
<dbReference type="InterPro" id="IPR050858">
    <property type="entry name" value="Mal-CoA-ACP_Trans/PKS_FabD"/>
</dbReference>
<evidence type="ECO:0000313" key="6">
    <source>
        <dbReference type="EMBL" id="OKB68331.1"/>
    </source>
</evidence>
<evidence type="ECO:0000256" key="4">
    <source>
        <dbReference type="ARBA" id="ARBA00048462"/>
    </source>
</evidence>
<dbReference type="SMART" id="SM00827">
    <property type="entry name" value="PKS_AT"/>
    <property type="match status" value="1"/>
</dbReference>
<comment type="catalytic activity">
    <reaction evidence="4">
        <text>holo-[ACP] + malonyl-CoA = malonyl-[ACP] + CoA</text>
        <dbReference type="Rhea" id="RHEA:41792"/>
        <dbReference type="Rhea" id="RHEA-COMP:9623"/>
        <dbReference type="Rhea" id="RHEA-COMP:9685"/>
        <dbReference type="ChEBI" id="CHEBI:57287"/>
        <dbReference type="ChEBI" id="CHEBI:57384"/>
        <dbReference type="ChEBI" id="CHEBI:64479"/>
        <dbReference type="ChEBI" id="CHEBI:78449"/>
        <dbReference type="EC" id="2.3.1.39"/>
    </reaction>
</comment>
<accession>A0A1Q4P569</accession>
<dbReference type="RefSeq" id="WP_073528978.1">
    <property type="nucleotide sequence ID" value="NZ_MJAO01000002.1"/>
</dbReference>
<name>A0A1Q4P569_SERMA</name>
<sequence length="378" mass="41407">MPIRVYMFPGQGSQQPGMGRELFSQFPDLTRIADDILGYSIERLCLDDPDGELNKTQYTQPAIYVVNALSYLKKRQETGIQPDFVLGHSLGEFNALLAAECFDFATGLKLVKKRGELMAQAAGGGMAAVLGLSEAKLRAFLTERKLDDIDLANFNTPSQIVISGPSDTVTKALDAFAQSGIRCVPLNTSGAFHSRLMQGAKEKFEHYLQDFPFSAPKIPVIANTTARPYEDDKLLTGLAQQIASPVRWTASIQYLLSLGAPDFTELGHSEVVSGLVDKIKAETTEDELQSIRLQRHENTMATGAATAADSTADSMALAPAEKIAQWNSRFPIGQKVHSTILNAEAETRTEALLLFQHRAAVYLKGYNGYFELDELKPI</sequence>
<dbReference type="AlphaFoldDB" id="A0A1Q4P569"/>
<dbReference type="InterPro" id="IPR014043">
    <property type="entry name" value="Acyl_transferase_dom"/>
</dbReference>
<organism evidence="6 7">
    <name type="scientific">Serratia marcescens</name>
    <dbReference type="NCBI Taxonomy" id="615"/>
    <lineage>
        <taxon>Bacteria</taxon>
        <taxon>Pseudomonadati</taxon>
        <taxon>Pseudomonadota</taxon>
        <taxon>Gammaproteobacteria</taxon>
        <taxon>Enterobacterales</taxon>
        <taxon>Yersiniaceae</taxon>
        <taxon>Serratia</taxon>
    </lineage>
</organism>
<dbReference type="NCBIfam" id="TIGR00128">
    <property type="entry name" value="fabD"/>
    <property type="match status" value="1"/>
</dbReference>
<dbReference type="SUPFAM" id="SSF55048">
    <property type="entry name" value="Probable ACP-binding domain of malonyl-CoA ACP transacylase"/>
    <property type="match status" value="1"/>
</dbReference>
<proteinExistence type="predicted"/>
<dbReference type="OrthoDB" id="9808564at2"/>
<dbReference type="InterPro" id="IPR016036">
    <property type="entry name" value="Malonyl_transacylase_ACP-bd"/>
</dbReference>
<dbReference type="PANTHER" id="PTHR42681:SF1">
    <property type="entry name" value="MALONYL-COA-ACYL CARRIER PROTEIN TRANSACYLASE, MITOCHONDRIAL"/>
    <property type="match status" value="1"/>
</dbReference>
<dbReference type="EMBL" id="MJAO01000002">
    <property type="protein sequence ID" value="OKB68331.1"/>
    <property type="molecule type" value="Genomic_DNA"/>
</dbReference>
<dbReference type="GO" id="GO:0005829">
    <property type="term" value="C:cytosol"/>
    <property type="evidence" value="ECO:0007669"/>
    <property type="project" value="TreeGrafter"/>
</dbReference>
<dbReference type="PANTHER" id="PTHR42681">
    <property type="entry name" value="MALONYL-COA-ACYL CARRIER PROTEIN TRANSACYLASE, MITOCHONDRIAL"/>
    <property type="match status" value="1"/>
</dbReference>
<dbReference type="InterPro" id="IPR016035">
    <property type="entry name" value="Acyl_Trfase/lysoPLipase"/>
</dbReference>
<reference evidence="6 7" key="1">
    <citation type="submission" date="2016-09" db="EMBL/GenBank/DDBJ databases">
        <title>Serratia marcescens MSU-97 and epiphytic antimycotic-producing bacteria.</title>
        <authorList>
            <person name="Matilla M.A."/>
        </authorList>
    </citation>
    <scope>NUCLEOTIDE SEQUENCE [LARGE SCALE GENOMIC DNA]</scope>
    <source>
        <strain evidence="6 7">MSU-97</strain>
    </source>
</reference>
<evidence type="ECO:0000256" key="1">
    <source>
        <dbReference type="ARBA" id="ARBA00013258"/>
    </source>
</evidence>
<gene>
    <name evidence="6" type="ORF">BHU62_02355</name>
</gene>
<evidence type="ECO:0000256" key="3">
    <source>
        <dbReference type="ARBA" id="ARBA00023315"/>
    </source>
</evidence>
<evidence type="ECO:0000259" key="5">
    <source>
        <dbReference type="SMART" id="SM00827"/>
    </source>
</evidence>
<feature type="domain" description="Malonyl-CoA:ACP transacylase (MAT)" evidence="5">
    <location>
        <begin position="7"/>
        <end position="279"/>
    </location>
</feature>
<dbReference type="GO" id="GO:0004314">
    <property type="term" value="F:[acyl-carrier-protein] S-malonyltransferase activity"/>
    <property type="evidence" value="ECO:0007669"/>
    <property type="project" value="UniProtKB-EC"/>
</dbReference>
<keyword evidence="3" id="KW-0012">Acyltransferase</keyword>
<evidence type="ECO:0000313" key="7">
    <source>
        <dbReference type="Proteomes" id="UP000185770"/>
    </source>
</evidence>
<dbReference type="Gene3D" id="3.30.70.250">
    <property type="entry name" value="Malonyl-CoA ACP transacylase, ACP-binding"/>
    <property type="match status" value="1"/>
</dbReference>
<keyword evidence="2 6" id="KW-0808">Transferase</keyword>
<dbReference type="Proteomes" id="UP000185770">
    <property type="component" value="Unassembled WGS sequence"/>
</dbReference>
<evidence type="ECO:0000256" key="2">
    <source>
        <dbReference type="ARBA" id="ARBA00022679"/>
    </source>
</evidence>